<dbReference type="STRING" id="765440.A0A0C3BXU7"/>
<feature type="transmembrane region" description="Helical" evidence="5">
    <location>
        <begin position="233"/>
        <end position="251"/>
    </location>
</feature>
<evidence type="ECO:0000313" key="7">
    <source>
        <dbReference type="Proteomes" id="UP000054166"/>
    </source>
</evidence>
<proteinExistence type="predicted"/>
<dbReference type="InParanoid" id="A0A0C3BXU7"/>
<feature type="transmembrane region" description="Helical" evidence="5">
    <location>
        <begin position="271"/>
        <end position="290"/>
    </location>
</feature>
<evidence type="ECO:0000256" key="1">
    <source>
        <dbReference type="ARBA" id="ARBA00004141"/>
    </source>
</evidence>
<comment type="subcellular location">
    <subcellularLocation>
        <location evidence="1">Membrane</location>
        <topology evidence="1">Multi-pass membrane protein</topology>
    </subcellularLocation>
</comment>
<keyword evidence="2 5" id="KW-0812">Transmembrane</keyword>
<dbReference type="InterPro" id="IPR010291">
    <property type="entry name" value="Ion_channel_UNC-93"/>
</dbReference>
<dbReference type="Pfam" id="PF05978">
    <property type="entry name" value="UNC-93"/>
    <property type="match status" value="1"/>
</dbReference>
<accession>A0A0C3BXU7</accession>
<reference evidence="7" key="2">
    <citation type="submission" date="2015-01" db="EMBL/GenBank/DDBJ databases">
        <title>Evolutionary Origins and Diversification of the Mycorrhizal Mutualists.</title>
        <authorList>
            <consortium name="DOE Joint Genome Institute"/>
            <consortium name="Mycorrhizal Genomics Consortium"/>
            <person name="Kohler A."/>
            <person name="Kuo A."/>
            <person name="Nagy L.G."/>
            <person name="Floudas D."/>
            <person name="Copeland A."/>
            <person name="Barry K.W."/>
            <person name="Cichocki N."/>
            <person name="Veneault-Fourrey C."/>
            <person name="LaButti K."/>
            <person name="Lindquist E.A."/>
            <person name="Lipzen A."/>
            <person name="Lundell T."/>
            <person name="Morin E."/>
            <person name="Murat C."/>
            <person name="Riley R."/>
            <person name="Ohm R."/>
            <person name="Sun H."/>
            <person name="Tunlid A."/>
            <person name="Henrissat B."/>
            <person name="Grigoriev I.V."/>
            <person name="Hibbett D.S."/>
            <person name="Martin F."/>
        </authorList>
    </citation>
    <scope>NUCLEOTIDE SEQUENCE [LARGE SCALE GENOMIC DNA]</scope>
    <source>
        <strain evidence="7">F 1598</strain>
    </source>
</reference>
<organism evidence="6 7">
    <name type="scientific">Piloderma croceum (strain F 1598)</name>
    <dbReference type="NCBI Taxonomy" id="765440"/>
    <lineage>
        <taxon>Eukaryota</taxon>
        <taxon>Fungi</taxon>
        <taxon>Dikarya</taxon>
        <taxon>Basidiomycota</taxon>
        <taxon>Agaricomycotina</taxon>
        <taxon>Agaricomycetes</taxon>
        <taxon>Agaricomycetidae</taxon>
        <taxon>Atheliales</taxon>
        <taxon>Atheliaceae</taxon>
        <taxon>Piloderma</taxon>
    </lineage>
</organism>
<gene>
    <name evidence="6" type="ORF">PILCRDRAFT_97462</name>
</gene>
<sequence length="409" mass="45105">MDKSSSTSWLYRPWTQLLLISFVCFCDPGMYNSISGIGGSGQLDPTVAANTTVALFSATAATAFTIVPTLFDYLGPRGCLLISGWTYPLYSGSLLCYNYTKNAGFVITAGAILGIGAALLWTAQGDIMLSYPPEHQQGHAITWFWVIFNVGGAVGGFMSFGLNFHSTAGTVSNSMYIAFIIVMAFGWLITVFIPPPNRVVRSDRSVVQRRVKSGLQLGFGHQLNTAVKAYGDWRIIALIPMFFCANIPYSYQQNAVNGATFTIHSRSLNAALYWLAQVLGGLSIGFILDIPSLHRLQRSKLGWIITFVMTFSIYGSGYAFQWWANTRPKGKLDFADASESFQATGGAMAWCINTLKRPAMMQFAMNWGLLAGSLLIGLPMMWTITDTTIDDEEMNEEEPERKQLIEFKE</sequence>
<keyword evidence="3 5" id="KW-1133">Transmembrane helix</keyword>
<reference evidence="6 7" key="1">
    <citation type="submission" date="2014-04" db="EMBL/GenBank/DDBJ databases">
        <authorList>
            <consortium name="DOE Joint Genome Institute"/>
            <person name="Kuo A."/>
            <person name="Tarkka M."/>
            <person name="Buscot F."/>
            <person name="Kohler A."/>
            <person name="Nagy L.G."/>
            <person name="Floudas D."/>
            <person name="Copeland A."/>
            <person name="Barry K.W."/>
            <person name="Cichocki N."/>
            <person name="Veneault-Fourrey C."/>
            <person name="LaButti K."/>
            <person name="Lindquist E.A."/>
            <person name="Lipzen A."/>
            <person name="Lundell T."/>
            <person name="Morin E."/>
            <person name="Murat C."/>
            <person name="Sun H."/>
            <person name="Tunlid A."/>
            <person name="Henrissat B."/>
            <person name="Grigoriev I.V."/>
            <person name="Hibbett D.S."/>
            <person name="Martin F."/>
            <person name="Nordberg H.P."/>
            <person name="Cantor M.N."/>
            <person name="Hua S.X."/>
        </authorList>
    </citation>
    <scope>NUCLEOTIDE SEQUENCE [LARGE SCALE GENOMIC DNA]</scope>
    <source>
        <strain evidence="6 7">F 1598</strain>
    </source>
</reference>
<dbReference type="InterPro" id="IPR051617">
    <property type="entry name" value="UNC-93-like_regulator"/>
</dbReference>
<dbReference type="HOGENOM" id="CLU_030884_1_0_1"/>
<feature type="transmembrane region" description="Helical" evidence="5">
    <location>
        <begin position="143"/>
        <end position="162"/>
    </location>
</feature>
<evidence type="ECO:0000313" key="6">
    <source>
        <dbReference type="EMBL" id="KIM82167.1"/>
    </source>
</evidence>
<feature type="transmembrane region" description="Helical" evidence="5">
    <location>
        <begin position="364"/>
        <end position="384"/>
    </location>
</feature>
<dbReference type="OrthoDB" id="196103at2759"/>
<dbReference type="PANTHER" id="PTHR23294:SF55">
    <property type="entry name" value="TRANSPORTER, PUTATIVE (AFU_ORTHOLOGUE AFUA_1G17480)-RELATED"/>
    <property type="match status" value="1"/>
</dbReference>
<evidence type="ECO:0000256" key="3">
    <source>
        <dbReference type="ARBA" id="ARBA00022989"/>
    </source>
</evidence>
<feature type="transmembrane region" description="Helical" evidence="5">
    <location>
        <begin position="302"/>
        <end position="324"/>
    </location>
</feature>
<dbReference type="AlphaFoldDB" id="A0A0C3BXU7"/>
<name>A0A0C3BXU7_PILCF</name>
<feature type="transmembrane region" description="Helical" evidence="5">
    <location>
        <begin position="14"/>
        <end position="34"/>
    </location>
</feature>
<evidence type="ECO:0000256" key="2">
    <source>
        <dbReference type="ARBA" id="ARBA00022692"/>
    </source>
</evidence>
<dbReference type="Gene3D" id="1.20.1250.20">
    <property type="entry name" value="MFS general substrate transporter like domains"/>
    <property type="match status" value="1"/>
</dbReference>
<evidence type="ECO:0008006" key="8">
    <source>
        <dbReference type="Google" id="ProtNLM"/>
    </source>
</evidence>
<dbReference type="Proteomes" id="UP000054166">
    <property type="component" value="Unassembled WGS sequence"/>
</dbReference>
<dbReference type="EMBL" id="KN832995">
    <property type="protein sequence ID" value="KIM82167.1"/>
    <property type="molecule type" value="Genomic_DNA"/>
</dbReference>
<protein>
    <recommendedName>
        <fullName evidence="8">Major facilitator superfamily (MFS) profile domain-containing protein</fullName>
    </recommendedName>
</protein>
<evidence type="ECO:0000256" key="5">
    <source>
        <dbReference type="SAM" id="Phobius"/>
    </source>
</evidence>
<dbReference type="GO" id="GO:0016020">
    <property type="term" value="C:membrane"/>
    <property type="evidence" value="ECO:0007669"/>
    <property type="project" value="UniProtKB-SubCell"/>
</dbReference>
<feature type="transmembrane region" description="Helical" evidence="5">
    <location>
        <begin position="103"/>
        <end position="122"/>
    </location>
</feature>
<dbReference type="PANTHER" id="PTHR23294">
    <property type="entry name" value="ET TRANSLATION PRODUCT-RELATED"/>
    <property type="match status" value="1"/>
</dbReference>
<keyword evidence="4 5" id="KW-0472">Membrane</keyword>
<feature type="transmembrane region" description="Helical" evidence="5">
    <location>
        <begin position="46"/>
        <end position="67"/>
    </location>
</feature>
<feature type="transmembrane region" description="Helical" evidence="5">
    <location>
        <begin position="174"/>
        <end position="194"/>
    </location>
</feature>
<dbReference type="SUPFAM" id="SSF103473">
    <property type="entry name" value="MFS general substrate transporter"/>
    <property type="match status" value="1"/>
</dbReference>
<keyword evidence="7" id="KW-1185">Reference proteome</keyword>
<dbReference type="InterPro" id="IPR036259">
    <property type="entry name" value="MFS_trans_sf"/>
</dbReference>
<evidence type="ECO:0000256" key="4">
    <source>
        <dbReference type="ARBA" id="ARBA00023136"/>
    </source>
</evidence>